<feature type="non-terminal residue" evidence="1">
    <location>
        <position position="1"/>
    </location>
</feature>
<reference evidence="1" key="1">
    <citation type="submission" date="2018-05" db="EMBL/GenBank/DDBJ databases">
        <authorList>
            <person name="Lanie J.A."/>
            <person name="Ng W.-L."/>
            <person name="Kazmierczak K.M."/>
            <person name="Andrzejewski T.M."/>
            <person name="Davidsen T.M."/>
            <person name="Wayne K.J."/>
            <person name="Tettelin H."/>
            <person name="Glass J.I."/>
            <person name="Rusch D."/>
            <person name="Podicherti R."/>
            <person name="Tsui H.-C.T."/>
            <person name="Winkler M.E."/>
        </authorList>
    </citation>
    <scope>NUCLEOTIDE SEQUENCE</scope>
</reference>
<name>A0A381ZDJ6_9ZZZZ</name>
<sequence>VNRWLVRQIGAGLEHPTGPVILLDPDRVLTDHDIGSIDSSGETVQVSDWLELRRFWDLDLRRRSGNRSAVILVTSTDFQLPRDLPWDIENAADAVTRIRWPVPEPLRGLFKVSFAHADRLVDAAASYDMLPTVAAAEAFEIKRGDLATELAEIVRLHLTADVPAELWEQMTGWFTTPIAQAVAGANGELTPLQTVWNDWLASGGQGPLAAEMESAAGALISLLTNGLLQPAPSSGDGCPAWALIGVREPDQQEVLRELLERRPEDPENFDGWVETASWWGQVRFTIARNPVSTPVAGDAWQVWEELDRSFFQWLRSQYGTTLLSAGGTGTYPKGVHQIAKFLARRVDAGTRVLLVVLDGLGFAQWHQLRQKLSLQVKQAVGCLAMVPTLTSISRQAIFAGALPRDFAASITTTRKEPKLWTSFWTDNGLDRSDIAYDRVLGGYTDDVPELRGQAAAVVVNAVDEILHGAEVLGDHQVAAGIDAWAQAGFLASLLETAANAGFETWITSDHGNLETMRGEIPREGKFVESAGKRVRLYPNSVLRDAASAYGQVWDPPGYPEDANKPLFATGRMGFQTAPVCVSHGGLSIDEVIIPLVEVTM</sequence>
<organism evidence="1">
    <name type="scientific">marine metagenome</name>
    <dbReference type="NCBI Taxonomy" id="408172"/>
    <lineage>
        <taxon>unclassified sequences</taxon>
        <taxon>metagenomes</taxon>
        <taxon>ecological metagenomes</taxon>
    </lineage>
</organism>
<dbReference type="EMBL" id="UINC01020752">
    <property type="protein sequence ID" value="SVA86833.1"/>
    <property type="molecule type" value="Genomic_DNA"/>
</dbReference>
<dbReference type="NCBIfam" id="NF033449">
    <property type="entry name" value="BREX_PglZ_3"/>
    <property type="match status" value="1"/>
</dbReference>
<dbReference type="AlphaFoldDB" id="A0A381ZDJ6"/>
<gene>
    <name evidence="1" type="ORF">METZ01_LOCUS139687</name>
</gene>
<evidence type="ECO:0000313" key="1">
    <source>
        <dbReference type="EMBL" id="SVA86833.1"/>
    </source>
</evidence>
<dbReference type="Pfam" id="PF08665">
    <property type="entry name" value="PglZ"/>
    <property type="match status" value="1"/>
</dbReference>
<protein>
    <submittedName>
        <fullName evidence="1">Uncharacterized protein</fullName>
    </submittedName>
</protein>
<accession>A0A381ZDJ6</accession>
<proteinExistence type="predicted"/>